<feature type="domain" description="MaoC-like" evidence="2">
    <location>
        <begin position="17"/>
        <end position="120"/>
    </location>
</feature>
<accession>A0A543BZ81</accession>
<proteinExistence type="inferred from homology"/>
<comment type="similarity">
    <text evidence="1">Belongs to the enoyl-CoA hydratase/isomerase family.</text>
</comment>
<dbReference type="CDD" id="cd03450">
    <property type="entry name" value="NodN"/>
    <property type="match status" value="1"/>
</dbReference>
<dbReference type="PANTHER" id="PTHR42993:SF1">
    <property type="entry name" value="MAOC-LIKE DEHYDRATASE DOMAIN-CONTAINING PROTEIN"/>
    <property type="match status" value="1"/>
</dbReference>
<name>A0A543BZ81_9ACTN</name>
<keyword evidence="4" id="KW-1185">Reference proteome</keyword>
<protein>
    <submittedName>
        <fullName evidence="3">Acyl dehydratase</fullName>
    </submittedName>
</protein>
<evidence type="ECO:0000259" key="2">
    <source>
        <dbReference type="Pfam" id="PF01575"/>
    </source>
</evidence>
<sequence length="164" mass="17427">MSAPVRPRTLADLRDLTGAPLGPTAWHEVTQEAIDRFAEVTGDSQWIHVDPVRAASGPFGGTVAHGLYSLSLVPMFSTLLMRFDGFAHSLNYGYDRIRFPAAVPVGSRLRMHLTVAAAEPVAGGGIQLRTSQTVECDAADKPVLVAEGLARVFEASANATARNG</sequence>
<reference evidence="3 4" key="1">
    <citation type="submission" date="2019-06" db="EMBL/GenBank/DDBJ databases">
        <title>Sequencing the genomes of 1000 actinobacteria strains.</title>
        <authorList>
            <person name="Klenk H.-P."/>
        </authorList>
    </citation>
    <scope>NUCLEOTIDE SEQUENCE [LARGE SCALE GENOMIC DNA]</scope>
    <source>
        <strain evidence="3 4">DSM 102200</strain>
    </source>
</reference>
<dbReference type="EMBL" id="VFOZ01000002">
    <property type="protein sequence ID" value="TQL90128.1"/>
    <property type="molecule type" value="Genomic_DNA"/>
</dbReference>
<dbReference type="AlphaFoldDB" id="A0A543BZ81"/>
<dbReference type="InterPro" id="IPR029069">
    <property type="entry name" value="HotDog_dom_sf"/>
</dbReference>
<dbReference type="Gene3D" id="3.10.129.10">
    <property type="entry name" value="Hotdog Thioesterase"/>
    <property type="match status" value="1"/>
</dbReference>
<organism evidence="3 4">
    <name type="scientific">Actinoallomurus bryophytorum</name>
    <dbReference type="NCBI Taxonomy" id="1490222"/>
    <lineage>
        <taxon>Bacteria</taxon>
        <taxon>Bacillati</taxon>
        <taxon>Actinomycetota</taxon>
        <taxon>Actinomycetes</taxon>
        <taxon>Streptosporangiales</taxon>
        <taxon>Thermomonosporaceae</taxon>
        <taxon>Actinoallomurus</taxon>
    </lineage>
</organism>
<dbReference type="InterPro" id="IPR039375">
    <property type="entry name" value="NodN-like"/>
</dbReference>
<gene>
    <name evidence="3" type="ORF">FB559_7421</name>
</gene>
<dbReference type="Pfam" id="PF01575">
    <property type="entry name" value="MaoC_dehydratas"/>
    <property type="match status" value="1"/>
</dbReference>
<dbReference type="PANTHER" id="PTHR42993">
    <property type="entry name" value="MAOC-LIKE DEHYDRATASE DOMAIN-CONTAINING PROTEIN"/>
    <property type="match status" value="1"/>
</dbReference>
<dbReference type="RefSeq" id="WP_185792644.1">
    <property type="nucleotide sequence ID" value="NZ_VFOZ01000002.1"/>
</dbReference>
<evidence type="ECO:0000313" key="3">
    <source>
        <dbReference type="EMBL" id="TQL90128.1"/>
    </source>
</evidence>
<dbReference type="InterPro" id="IPR002539">
    <property type="entry name" value="MaoC-like_dom"/>
</dbReference>
<evidence type="ECO:0000313" key="4">
    <source>
        <dbReference type="Proteomes" id="UP000316096"/>
    </source>
</evidence>
<dbReference type="SUPFAM" id="SSF54637">
    <property type="entry name" value="Thioesterase/thiol ester dehydrase-isomerase"/>
    <property type="match status" value="1"/>
</dbReference>
<comment type="caution">
    <text evidence="3">The sequence shown here is derived from an EMBL/GenBank/DDBJ whole genome shotgun (WGS) entry which is preliminary data.</text>
</comment>
<dbReference type="Proteomes" id="UP000316096">
    <property type="component" value="Unassembled WGS sequence"/>
</dbReference>
<evidence type="ECO:0000256" key="1">
    <source>
        <dbReference type="ARBA" id="ARBA00005254"/>
    </source>
</evidence>